<comment type="caution">
    <text evidence="2">The sequence shown here is derived from an EMBL/GenBank/DDBJ whole genome shotgun (WGS) entry which is preliminary data.</text>
</comment>
<feature type="signal peptide" evidence="1">
    <location>
        <begin position="1"/>
        <end position="28"/>
    </location>
</feature>
<evidence type="ECO:0000256" key="1">
    <source>
        <dbReference type="SAM" id="SignalP"/>
    </source>
</evidence>
<sequence length="246" mass="27194">MMKKHLKKFVSLVLAAVMVMGMSATAFAAEADDNACLTTLDDGTKVIAAYRVVNGVAQELSKDEYFALKETENQIEAQKEAIQNSLQPTSSVSPRMAVPFTWYDERGHIESHIKTSSRTRISNYVYNRSSNPAELTISGSITKGAEANYSLSSGEKSAIQAEIGISYNTSYTFSQEITSTISANHKGWMDFTPIMYNSYGYIQKGFTTGINPSYVITSETWTDLYFPKQLPSGQLDGIYETMEAPL</sequence>
<dbReference type="Proteomes" id="UP000824201">
    <property type="component" value="Unassembled WGS sequence"/>
</dbReference>
<feature type="chain" id="PRO_5039105554" evidence="1">
    <location>
        <begin position="29"/>
        <end position="246"/>
    </location>
</feature>
<protein>
    <submittedName>
        <fullName evidence="2">Uncharacterized protein</fullName>
    </submittedName>
</protein>
<reference evidence="2" key="2">
    <citation type="journal article" date="2021" name="PeerJ">
        <title>Extensive microbial diversity within the chicken gut microbiome revealed by metagenomics and culture.</title>
        <authorList>
            <person name="Gilroy R."/>
            <person name="Ravi A."/>
            <person name="Getino M."/>
            <person name="Pursley I."/>
            <person name="Horton D.L."/>
            <person name="Alikhan N.F."/>
            <person name="Baker D."/>
            <person name="Gharbi K."/>
            <person name="Hall N."/>
            <person name="Watson M."/>
            <person name="Adriaenssens E.M."/>
            <person name="Foster-Nyarko E."/>
            <person name="Jarju S."/>
            <person name="Secka A."/>
            <person name="Antonio M."/>
            <person name="Oren A."/>
            <person name="Chaudhuri R.R."/>
            <person name="La Ragione R."/>
            <person name="Hildebrand F."/>
            <person name="Pallen M.J."/>
        </authorList>
    </citation>
    <scope>NUCLEOTIDE SEQUENCE</scope>
    <source>
        <strain evidence="2">ChiW13-3771</strain>
    </source>
</reference>
<dbReference type="EMBL" id="DVHN01000042">
    <property type="protein sequence ID" value="HIR88023.1"/>
    <property type="molecule type" value="Genomic_DNA"/>
</dbReference>
<evidence type="ECO:0000313" key="2">
    <source>
        <dbReference type="EMBL" id="HIR88023.1"/>
    </source>
</evidence>
<reference evidence="2" key="1">
    <citation type="submission" date="2020-10" db="EMBL/GenBank/DDBJ databases">
        <authorList>
            <person name="Gilroy R."/>
        </authorList>
    </citation>
    <scope>NUCLEOTIDE SEQUENCE</scope>
    <source>
        <strain evidence="2">ChiW13-3771</strain>
    </source>
</reference>
<dbReference type="AlphaFoldDB" id="A0A9D1EDQ2"/>
<keyword evidence="1" id="KW-0732">Signal</keyword>
<organism evidence="2 3">
    <name type="scientific">Candidatus Fimimorpha faecalis</name>
    <dbReference type="NCBI Taxonomy" id="2840824"/>
    <lineage>
        <taxon>Bacteria</taxon>
        <taxon>Bacillati</taxon>
        <taxon>Bacillota</taxon>
        <taxon>Clostridia</taxon>
        <taxon>Eubacteriales</taxon>
        <taxon>Candidatus Fimimorpha</taxon>
    </lineage>
</organism>
<accession>A0A9D1EDQ2</accession>
<gene>
    <name evidence="2" type="ORF">IAC96_03640</name>
</gene>
<name>A0A9D1EDQ2_9FIRM</name>
<evidence type="ECO:0000313" key="3">
    <source>
        <dbReference type="Proteomes" id="UP000824201"/>
    </source>
</evidence>
<proteinExistence type="predicted"/>